<dbReference type="AlphaFoldDB" id="A0A2J6S634"/>
<sequence>MRGLLQHPGLYNRDPRLGFSPLMSPLGGGEMLDPLGRIGRGSPYLSSGGGLGIGGIGMGPFSGRGLGSGGLRMGGMGAGGLGVGGLRAGMLGERGLGTRGRGLHPAAVLGNRGGLGMGIPDPLSQALQLGRYTGGLQHRHGRHGGLGPLGLIPYQGYLGGGWPHGAECETCLREMLYHQHQGHNGQSCGCRRSCGEGLNSNNKSNFDFKTKDVTVRGKARAVRASYLLEATKFESELTKYMEKKKEDQVPDRVVDMLISFINREEYSNNNILDEVKLNILASNVGAKSTVEYSLARLKKIDILDGCRQDGHILCGVLTLITQSGKVDDGLRKWLEDCLTANKCHVYSLLLKNYHYIELEYDRPEVVAEVQRIVGERKTGNDGHNVM</sequence>
<dbReference type="OrthoDB" id="3509960at2759"/>
<evidence type="ECO:0000313" key="2">
    <source>
        <dbReference type="Proteomes" id="UP000235786"/>
    </source>
</evidence>
<accession>A0A2J6S634</accession>
<name>A0A2J6S634_HYAVF</name>
<dbReference type="STRING" id="1149755.A0A2J6S634"/>
<proteinExistence type="predicted"/>
<reference evidence="1 2" key="1">
    <citation type="submission" date="2016-04" db="EMBL/GenBank/DDBJ databases">
        <title>A degradative enzymes factory behind the ericoid mycorrhizal symbiosis.</title>
        <authorList>
            <consortium name="DOE Joint Genome Institute"/>
            <person name="Martino E."/>
            <person name="Morin E."/>
            <person name="Grelet G."/>
            <person name="Kuo A."/>
            <person name="Kohler A."/>
            <person name="Daghino S."/>
            <person name="Barry K."/>
            <person name="Choi C."/>
            <person name="Cichocki N."/>
            <person name="Clum A."/>
            <person name="Copeland A."/>
            <person name="Hainaut M."/>
            <person name="Haridas S."/>
            <person name="Labutti K."/>
            <person name="Lindquist E."/>
            <person name="Lipzen A."/>
            <person name="Khouja H.-R."/>
            <person name="Murat C."/>
            <person name="Ohm R."/>
            <person name="Olson A."/>
            <person name="Spatafora J."/>
            <person name="Veneault-Fourrey C."/>
            <person name="Henrissat B."/>
            <person name="Grigoriev I."/>
            <person name="Martin F."/>
            <person name="Perotto S."/>
        </authorList>
    </citation>
    <scope>NUCLEOTIDE SEQUENCE [LARGE SCALE GENOMIC DNA]</scope>
    <source>
        <strain evidence="1 2">F</strain>
    </source>
</reference>
<dbReference type="EMBL" id="KZ613939">
    <property type="protein sequence ID" value="PMD46218.1"/>
    <property type="molecule type" value="Genomic_DNA"/>
</dbReference>
<dbReference type="Proteomes" id="UP000235786">
    <property type="component" value="Unassembled WGS sequence"/>
</dbReference>
<protein>
    <submittedName>
        <fullName evidence="1">Uncharacterized protein</fullName>
    </submittedName>
</protein>
<organism evidence="1 2">
    <name type="scientific">Hyaloscypha variabilis (strain UAMH 11265 / GT02V1 / F)</name>
    <name type="common">Meliniomyces variabilis</name>
    <dbReference type="NCBI Taxonomy" id="1149755"/>
    <lineage>
        <taxon>Eukaryota</taxon>
        <taxon>Fungi</taxon>
        <taxon>Dikarya</taxon>
        <taxon>Ascomycota</taxon>
        <taxon>Pezizomycotina</taxon>
        <taxon>Leotiomycetes</taxon>
        <taxon>Helotiales</taxon>
        <taxon>Hyaloscyphaceae</taxon>
        <taxon>Hyaloscypha</taxon>
        <taxon>Hyaloscypha variabilis</taxon>
    </lineage>
</organism>
<evidence type="ECO:0000313" key="1">
    <source>
        <dbReference type="EMBL" id="PMD46218.1"/>
    </source>
</evidence>
<keyword evidence="2" id="KW-1185">Reference proteome</keyword>
<gene>
    <name evidence="1" type="ORF">L207DRAFT_561603</name>
</gene>